<keyword evidence="1" id="KW-0732">Signal</keyword>
<dbReference type="RefSeq" id="WP_148600773.1">
    <property type="nucleotide sequence ID" value="NZ_VSLD01000003.1"/>
</dbReference>
<name>A0A5D0XRC5_9MICC</name>
<organism evidence="3 4">
    <name type="scientific">Arthrobacter echini</name>
    <dbReference type="NCBI Taxonomy" id="1529066"/>
    <lineage>
        <taxon>Bacteria</taxon>
        <taxon>Bacillati</taxon>
        <taxon>Actinomycetota</taxon>
        <taxon>Actinomycetes</taxon>
        <taxon>Micrococcales</taxon>
        <taxon>Micrococcaceae</taxon>
        <taxon>Arthrobacter</taxon>
    </lineage>
</organism>
<evidence type="ECO:0000256" key="1">
    <source>
        <dbReference type="SAM" id="SignalP"/>
    </source>
</evidence>
<evidence type="ECO:0000259" key="2">
    <source>
        <dbReference type="Pfam" id="PF12708"/>
    </source>
</evidence>
<dbReference type="OrthoDB" id="4916366at2"/>
<dbReference type="SMART" id="SM00710">
    <property type="entry name" value="PbH1"/>
    <property type="match status" value="6"/>
</dbReference>
<dbReference type="InterPro" id="IPR024535">
    <property type="entry name" value="RHGA/B-epi-like_pectate_lyase"/>
</dbReference>
<dbReference type="InterPro" id="IPR011050">
    <property type="entry name" value="Pectin_lyase_fold/virulence"/>
</dbReference>
<dbReference type="SUPFAM" id="SSF51126">
    <property type="entry name" value="Pectin lyase-like"/>
    <property type="match status" value="1"/>
</dbReference>
<proteinExistence type="predicted"/>
<feature type="signal peptide" evidence="1">
    <location>
        <begin position="1"/>
        <end position="24"/>
    </location>
</feature>
<evidence type="ECO:0000313" key="4">
    <source>
        <dbReference type="Proteomes" id="UP000323410"/>
    </source>
</evidence>
<dbReference type="Gene3D" id="2.160.20.10">
    <property type="entry name" value="Single-stranded right-handed beta-helix, Pectin lyase-like"/>
    <property type="match status" value="1"/>
</dbReference>
<dbReference type="Proteomes" id="UP000323410">
    <property type="component" value="Unassembled WGS sequence"/>
</dbReference>
<dbReference type="InterPro" id="IPR006626">
    <property type="entry name" value="PbH1"/>
</dbReference>
<gene>
    <name evidence="3" type="ORF">FQ377_08290</name>
</gene>
<keyword evidence="4" id="KW-1185">Reference proteome</keyword>
<feature type="chain" id="PRO_5022949692" description="Rhamnogalacturonase A/B/Epimerase-like pectate lyase domain-containing protein" evidence="1">
    <location>
        <begin position="25"/>
        <end position="366"/>
    </location>
</feature>
<dbReference type="EMBL" id="VSLD01000003">
    <property type="protein sequence ID" value="TYC98991.1"/>
    <property type="molecule type" value="Genomic_DNA"/>
</dbReference>
<reference evidence="3 4" key="1">
    <citation type="submission" date="2019-08" db="EMBL/GenBank/DDBJ databases">
        <title>Genone of Arthrobacter echini P9.</title>
        <authorList>
            <person name="Bowman J.P."/>
        </authorList>
    </citation>
    <scope>NUCLEOTIDE SEQUENCE [LARGE SCALE GENOMIC DNA]</scope>
    <source>
        <strain evidence="3 4">P9</strain>
    </source>
</reference>
<dbReference type="AlphaFoldDB" id="A0A5D0XRC5"/>
<dbReference type="Pfam" id="PF12708">
    <property type="entry name" value="Pect-lyase_RHGA_epim"/>
    <property type="match status" value="1"/>
</dbReference>
<feature type="domain" description="Rhamnogalacturonase A/B/Epimerase-like pectate lyase" evidence="2">
    <location>
        <begin position="58"/>
        <end position="298"/>
    </location>
</feature>
<dbReference type="InterPro" id="IPR012334">
    <property type="entry name" value="Pectin_lyas_fold"/>
</dbReference>
<sequence>MKRSVSYVVGLILISSLGAGPVHAQTSVALDGSRTIGCTATGSTATVVQHVPAPKAGARTDSAAVIQKAIDAASRRSGGVVQLAAGTYMVSRPLVLRSGVALKGAGKSTRVKAGPLFLKNRGPFGGHPLITTNGSTKVTISDLVADQSGDTLNGNTPYRLNEYLIDVRYTDNAVVQRVTTANPFTYSIAVVASTNFCVRNNFTSVSTSGKYNQLDGIHIFDSSVGVVQGNTVDQGSGSDGDDGLVAHSIGEPVHDVAYLNNKVRGGRHGSAMQIAVGAAGAYNLTIKGNRFWGSPNGLITGYYGGRGPVKNVEVRDNVFQDNAGRSVDFFGAISQIVLAGNTACRSGSFNVTAGAGNWIDGQRPSC</sequence>
<protein>
    <recommendedName>
        <fullName evidence="2">Rhamnogalacturonase A/B/Epimerase-like pectate lyase domain-containing protein</fullName>
    </recommendedName>
</protein>
<accession>A0A5D0XRC5</accession>
<comment type="caution">
    <text evidence="3">The sequence shown here is derived from an EMBL/GenBank/DDBJ whole genome shotgun (WGS) entry which is preliminary data.</text>
</comment>
<evidence type="ECO:0000313" key="3">
    <source>
        <dbReference type="EMBL" id="TYC98991.1"/>
    </source>
</evidence>